<comment type="caution">
    <text evidence="3">The sequence shown here is derived from an EMBL/GenBank/DDBJ whole genome shotgun (WGS) entry which is preliminary data.</text>
</comment>
<organism evidence="3 4">
    <name type="scientific">Labrys monachus</name>
    <dbReference type="NCBI Taxonomy" id="217067"/>
    <lineage>
        <taxon>Bacteria</taxon>
        <taxon>Pseudomonadati</taxon>
        <taxon>Pseudomonadota</taxon>
        <taxon>Alphaproteobacteria</taxon>
        <taxon>Hyphomicrobiales</taxon>
        <taxon>Xanthobacteraceae</taxon>
        <taxon>Labrys</taxon>
    </lineage>
</organism>
<dbReference type="EMBL" id="JAUSVK010000001">
    <property type="protein sequence ID" value="MDQ0394776.1"/>
    <property type="molecule type" value="Genomic_DNA"/>
</dbReference>
<proteinExistence type="predicted"/>
<evidence type="ECO:0000313" key="3">
    <source>
        <dbReference type="EMBL" id="MDQ0394776.1"/>
    </source>
</evidence>
<dbReference type="PANTHER" id="PTHR35604:SF2">
    <property type="entry name" value="TRANSPOSASE INSH FOR INSERTION SEQUENCE ELEMENT IS5A-RELATED"/>
    <property type="match status" value="1"/>
</dbReference>
<name>A0ABU0FJS1_9HYPH</name>
<keyword evidence="4" id="KW-1185">Reference proteome</keyword>
<reference evidence="3 4" key="1">
    <citation type="submission" date="2023-07" db="EMBL/GenBank/DDBJ databases">
        <title>Genomic Encyclopedia of Type Strains, Phase IV (KMG-IV): sequencing the most valuable type-strain genomes for metagenomic binning, comparative biology and taxonomic classification.</title>
        <authorList>
            <person name="Goeker M."/>
        </authorList>
    </citation>
    <scope>NUCLEOTIDE SEQUENCE [LARGE SCALE GENOMIC DNA]</scope>
    <source>
        <strain evidence="3 4">DSM 5896</strain>
    </source>
</reference>
<dbReference type="Proteomes" id="UP001237448">
    <property type="component" value="Unassembled WGS sequence"/>
</dbReference>
<dbReference type="PANTHER" id="PTHR35604">
    <property type="entry name" value="TRANSPOSASE INSH FOR INSERTION SEQUENCE ELEMENT IS5A-RELATED"/>
    <property type="match status" value="1"/>
</dbReference>
<feature type="region of interest" description="Disordered" evidence="1">
    <location>
        <begin position="161"/>
        <end position="186"/>
    </location>
</feature>
<accession>A0ABU0FJS1</accession>
<protein>
    <submittedName>
        <fullName evidence="3">Transposase</fullName>
    </submittedName>
</protein>
<evidence type="ECO:0000313" key="4">
    <source>
        <dbReference type="Proteomes" id="UP001237448"/>
    </source>
</evidence>
<feature type="compositionally biased region" description="Basic and acidic residues" evidence="1">
    <location>
        <begin position="161"/>
        <end position="174"/>
    </location>
</feature>
<dbReference type="InterPro" id="IPR008490">
    <property type="entry name" value="Transposase_InsH_N"/>
</dbReference>
<gene>
    <name evidence="3" type="ORF">J3R73_004568</name>
</gene>
<sequence>MRGVDVRTESLFSYVSCEARVPADHPLRAIRAIVDEALEALSPEFDKLYSRHGRPSIPPEKLLRALLLQAFFTIRSERQLMEQMDYNLMFRWFAGLSMDAPIWDVTVFTKNRERLQEGDIAAKFLAALLSQPRVTALLSEDHFSVDGTLIEAWASIKGFKPKADRADSPDKGDDGGSGSVPPASGAAPAAACNLIRLPKLIEIKG</sequence>
<evidence type="ECO:0000256" key="1">
    <source>
        <dbReference type="SAM" id="MobiDB-lite"/>
    </source>
</evidence>
<feature type="domain" description="Transposase InsH N-terminal" evidence="2">
    <location>
        <begin position="16"/>
        <end position="114"/>
    </location>
</feature>
<evidence type="ECO:0000259" key="2">
    <source>
        <dbReference type="Pfam" id="PF05598"/>
    </source>
</evidence>
<dbReference type="Pfam" id="PF05598">
    <property type="entry name" value="DUF772"/>
    <property type="match status" value="1"/>
</dbReference>